<comment type="catalytic activity">
    <reaction evidence="11">
        <text>14-hydroxy-(4Z,7Z,10Z,12E,16Z,19Z)-docosahexaenoate + NAD(+) = 14-oxo-(4Z,7Z,10Z,12E,16Z,19Z)-docosahexaenoate + NADH + H(+)</text>
        <dbReference type="Rhea" id="RHEA:48952"/>
        <dbReference type="ChEBI" id="CHEBI:15378"/>
        <dbReference type="ChEBI" id="CHEBI:57540"/>
        <dbReference type="ChEBI" id="CHEBI:57945"/>
        <dbReference type="ChEBI" id="CHEBI:90866"/>
        <dbReference type="ChEBI" id="CHEBI:90867"/>
    </reaction>
    <physiologicalReaction direction="left-to-right" evidence="11">
        <dbReference type="Rhea" id="RHEA:48953"/>
    </physiologicalReaction>
</comment>
<comment type="caution">
    <text evidence="23">The sequence shown here is derived from an EMBL/GenBank/DDBJ whole genome shotgun (WGS) entry which is preliminary data.</text>
</comment>
<sequence>MRLENKVTIVTGGAQGLGKAFAEALLKKGAKIGVIEGTRLAVKYMSKEEGGKGGVVVNLGSTAGLEPVYSNPVYAGSKCGVVGYTRSMAANPSIHQVGIRFTCLCPSFTNTPMFKSDYLEDLKKGDPKDPVVQMMTKAGVNTVEDVAAAFLQLVETDNNNGCVMTVTKYTGIQYRHGKPLTNKL</sequence>
<dbReference type="PRINTS" id="PR00081">
    <property type="entry name" value="GDHRDH"/>
</dbReference>
<evidence type="ECO:0000256" key="1">
    <source>
        <dbReference type="ARBA" id="ARBA00006484"/>
    </source>
</evidence>
<comment type="catalytic activity">
    <reaction evidence="12">
        <text>15-oxo-(5S,6R)-dihydroxy-(7E,9E,11Z)-eicosatrienoate + NADH + H(+) = (5S,6R,15S)-trihydroxy-(7E,9E,11Z)-eicosatrienoate + NAD(+)</text>
        <dbReference type="Rhea" id="RHEA:41596"/>
        <dbReference type="ChEBI" id="CHEBI:15378"/>
        <dbReference type="ChEBI" id="CHEBI:57540"/>
        <dbReference type="ChEBI" id="CHEBI:57945"/>
        <dbReference type="ChEBI" id="CHEBI:78325"/>
        <dbReference type="ChEBI" id="CHEBI:78329"/>
    </reaction>
    <physiologicalReaction direction="left-to-right" evidence="12">
        <dbReference type="Rhea" id="RHEA:41597"/>
    </physiologicalReaction>
</comment>
<evidence type="ECO:0000256" key="12">
    <source>
        <dbReference type="ARBA" id="ARBA00048140"/>
    </source>
</evidence>
<comment type="catalytic activity">
    <reaction evidence="17">
        <text>prostaglandin A1 + NAD(+) = 15-oxo-prostaglandin A1 + NADH + H(+)</text>
        <dbReference type="Rhea" id="RHEA:41263"/>
        <dbReference type="ChEBI" id="CHEBI:15378"/>
        <dbReference type="ChEBI" id="CHEBI:57398"/>
        <dbReference type="ChEBI" id="CHEBI:57540"/>
        <dbReference type="ChEBI" id="CHEBI:57945"/>
        <dbReference type="ChEBI" id="CHEBI:85072"/>
    </reaction>
    <physiologicalReaction direction="left-to-right" evidence="17">
        <dbReference type="Rhea" id="RHEA:41264"/>
    </physiologicalReaction>
</comment>
<evidence type="ECO:0000256" key="8">
    <source>
        <dbReference type="ARBA" id="ARBA00045705"/>
    </source>
</evidence>
<evidence type="ECO:0000256" key="5">
    <source>
        <dbReference type="ARBA" id="ARBA00040276"/>
    </source>
</evidence>
<evidence type="ECO:0000256" key="21">
    <source>
        <dbReference type="ARBA" id="ARBA00049188"/>
    </source>
</evidence>
<dbReference type="InterPro" id="IPR036291">
    <property type="entry name" value="NAD(P)-bd_dom_sf"/>
</dbReference>
<reference evidence="23" key="1">
    <citation type="submission" date="2019-08" db="EMBL/GenBank/DDBJ databases">
        <title>The improved chromosome-level genome for the pearl oyster Pinctada fucata martensii using PacBio sequencing and Hi-C.</title>
        <authorList>
            <person name="Zheng Z."/>
        </authorList>
    </citation>
    <scope>NUCLEOTIDE SEQUENCE</scope>
    <source>
        <strain evidence="23">ZZ-2019</strain>
        <tissue evidence="23">Adductor muscle</tissue>
    </source>
</reference>
<dbReference type="Pfam" id="PF00106">
    <property type="entry name" value="adh_short"/>
    <property type="match status" value="1"/>
</dbReference>
<dbReference type="EC" id="1.1.1.141" evidence="3"/>
<evidence type="ECO:0000256" key="6">
    <source>
        <dbReference type="ARBA" id="ARBA00041812"/>
    </source>
</evidence>
<evidence type="ECO:0000256" key="11">
    <source>
        <dbReference type="ARBA" id="ARBA00048008"/>
    </source>
</evidence>
<comment type="catalytic activity">
    <reaction evidence="9">
        <text>prostaglandin E1 + NAD(+) = 15-oxoprostaglandin E1 + NADH + H(+)</text>
        <dbReference type="Rhea" id="RHEA:16477"/>
        <dbReference type="ChEBI" id="CHEBI:15378"/>
        <dbReference type="ChEBI" id="CHEBI:57397"/>
        <dbReference type="ChEBI" id="CHEBI:57401"/>
        <dbReference type="ChEBI" id="CHEBI:57540"/>
        <dbReference type="ChEBI" id="CHEBI:57945"/>
    </reaction>
    <physiologicalReaction direction="left-to-right" evidence="9">
        <dbReference type="Rhea" id="RHEA:16478"/>
    </physiologicalReaction>
</comment>
<dbReference type="GO" id="GO:0005737">
    <property type="term" value="C:cytoplasm"/>
    <property type="evidence" value="ECO:0007669"/>
    <property type="project" value="TreeGrafter"/>
</dbReference>
<keyword evidence="24" id="KW-1185">Reference proteome</keyword>
<dbReference type="EMBL" id="VSWD01000007">
    <property type="protein sequence ID" value="KAK3098763.1"/>
    <property type="molecule type" value="Genomic_DNA"/>
</dbReference>
<organism evidence="23 24">
    <name type="scientific">Pinctada imbricata</name>
    <name type="common">Atlantic pearl-oyster</name>
    <name type="synonym">Pinctada martensii</name>
    <dbReference type="NCBI Taxonomy" id="66713"/>
    <lineage>
        <taxon>Eukaryota</taxon>
        <taxon>Metazoa</taxon>
        <taxon>Spiralia</taxon>
        <taxon>Lophotrochozoa</taxon>
        <taxon>Mollusca</taxon>
        <taxon>Bivalvia</taxon>
        <taxon>Autobranchia</taxon>
        <taxon>Pteriomorphia</taxon>
        <taxon>Pterioida</taxon>
        <taxon>Pterioidea</taxon>
        <taxon>Pteriidae</taxon>
        <taxon>Pinctada</taxon>
    </lineage>
</organism>
<comment type="similarity">
    <text evidence="1 22">Belongs to the short-chain dehydrogenases/reductases (SDR) family.</text>
</comment>
<comment type="catalytic activity">
    <reaction evidence="21">
        <text>resolvin E1 + NAD(+) = 18-oxo-resolvin E1 + NADH + H(+)</text>
        <dbReference type="Rhea" id="RHEA:49244"/>
        <dbReference type="ChEBI" id="CHEBI:15378"/>
        <dbReference type="ChEBI" id="CHEBI:57540"/>
        <dbReference type="ChEBI" id="CHEBI:57945"/>
        <dbReference type="ChEBI" id="CHEBI:91000"/>
        <dbReference type="ChEBI" id="CHEBI:91001"/>
    </reaction>
    <physiologicalReaction direction="left-to-right" evidence="21">
        <dbReference type="Rhea" id="RHEA:49245"/>
    </physiologicalReaction>
</comment>
<comment type="function">
    <text evidence="8">Catalyzes the NAD-dependent dehydrogenation (oxidation) of a broad array of hydroxylated polyunsaturated fatty acids (mainly eicosanoids and docosanoids, including prostaglandins, lipoxins and resolvins), yielding their corresponding keto (oxo) metabolites. Decreases the levels of the pro-proliferative prostaglandins such as prostaglandin E2 (whose activity is increased in cancer because of an increase in the expression of cyclooxygenase 2) and generates oxo-fatty acid products that can profoundly influence cell function by abrogating pro-inflammatory cytokine expression. Converts resolvins E1, D1 and D2 to their oxo products, which represents a mode of resolvin inactivation. Resolvin E1 plays important roles during the resolution phase of acute inflammation, while resolvins D1 and D2 have a unique role in obesity-induced adipose inflammation.</text>
</comment>
<comment type="catalytic activity">
    <reaction evidence="16">
        <text>lipoxin A4 + NAD(+) = 15-oxo-(5S,6R)-dihydroxy-(7E,9E,11Z,13E)-eicosatetraenoate + NADH + H(+)</text>
        <dbReference type="Rhea" id="RHEA:41572"/>
        <dbReference type="ChEBI" id="CHEBI:15378"/>
        <dbReference type="ChEBI" id="CHEBI:57540"/>
        <dbReference type="ChEBI" id="CHEBI:57945"/>
        <dbReference type="ChEBI" id="CHEBI:67026"/>
        <dbReference type="ChEBI" id="CHEBI:78311"/>
    </reaction>
    <physiologicalReaction direction="left-to-right" evidence="16">
        <dbReference type="Rhea" id="RHEA:41573"/>
    </physiologicalReaction>
</comment>
<evidence type="ECO:0000256" key="15">
    <source>
        <dbReference type="ARBA" id="ARBA00048393"/>
    </source>
</evidence>
<comment type="catalytic activity">
    <reaction evidence="14">
        <text>resolvin D1 + NAD(+) = 17-oxoresolvin D1 + NADH + H(+)</text>
        <dbReference type="Rhea" id="RHEA:50128"/>
        <dbReference type="ChEBI" id="CHEBI:15378"/>
        <dbReference type="ChEBI" id="CHEBI:57540"/>
        <dbReference type="ChEBI" id="CHEBI:57945"/>
        <dbReference type="ChEBI" id="CHEBI:132079"/>
        <dbReference type="ChEBI" id="CHEBI:132081"/>
    </reaction>
    <physiologicalReaction direction="left-to-right" evidence="14">
        <dbReference type="Rhea" id="RHEA:50129"/>
    </physiologicalReaction>
</comment>
<dbReference type="GO" id="GO:0047034">
    <property type="term" value="F:15-hydroxyicosatetraenoate dehydrogenase activity"/>
    <property type="evidence" value="ECO:0007669"/>
    <property type="project" value="UniProtKB-EC"/>
</dbReference>
<evidence type="ECO:0000313" key="24">
    <source>
        <dbReference type="Proteomes" id="UP001186944"/>
    </source>
</evidence>
<evidence type="ECO:0000256" key="17">
    <source>
        <dbReference type="ARBA" id="ARBA00048611"/>
    </source>
</evidence>
<evidence type="ECO:0000313" key="23">
    <source>
        <dbReference type="EMBL" id="KAK3098763.1"/>
    </source>
</evidence>
<evidence type="ECO:0000256" key="20">
    <source>
        <dbReference type="ARBA" id="ARBA00049151"/>
    </source>
</evidence>
<evidence type="ECO:0000256" key="14">
    <source>
        <dbReference type="ARBA" id="ARBA00048170"/>
    </source>
</evidence>
<comment type="catalytic activity">
    <reaction evidence="19">
        <text>resolvin D2 + NAD(+) = 16-oxoresolvin D2 + NADH + H(+)</text>
        <dbReference type="Rhea" id="RHEA:53588"/>
        <dbReference type="ChEBI" id="CHEBI:15378"/>
        <dbReference type="ChEBI" id="CHEBI:57540"/>
        <dbReference type="ChEBI" id="CHEBI:57945"/>
        <dbReference type="ChEBI" id="CHEBI:133367"/>
        <dbReference type="ChEBI" id="CHEBI:137498"/>
    </reaction>
    <physiologicalReaction direction="left-to-right" evidence="19">
        <dbReference type="Rhea" id="RHEA:53589"/>
    </physiologicalReaction>
</comment>
<evidence type="ECO:0000256" key="13">
    <source>
        <dbReference type="ARBA" id="ARBA00048144"/>
    </source>
</evidence>
<dbReference type="GO" id="GO:0016404">
    <property type="term" value="F:15-hydroxyprostaglandin dehydrogenase (NAD+) activity"/>
    <property type="evidence" value="ECO:0007669"/>
    <property type="project" value="UniProtKB-EC"/>
</dbReference>
<gene>
    <name evidence="23" type="ORF">FSP39_022862</name>
</gene>
<evidence type="ECO:0000256" key="10">
    <source>
        <dbReference type="ARBA" id="ARBA00047672"/>
    </source>
</evidence>
<dbReference type="SUPFAM" id="SSF51735">
    <property type="entry name" value="NAD(P)-binding Rossmann-fold domains"/>
    <property type="match status" value="1"/>
</dbReference>
<dbReference type="PANTHER" id="PTHR44229:SF4">
    <property type="entry name" value="15-HYDROXYPROSTAGLANDIN DEHYDROGENASE [NAD(+)]"/>
    <property type="match status" value="1"/>
</dbReference>
<comment type="catalytic activity">
    <reaction evidence="15">
        <text>resolvin D2 + NAD(+) = 7-oxoresolvin D2 + NADH + H(+)</text>
        <dbReference type="Rhea" id="RHEA:53584"/>
        <dbReference type="ChEBI" id="CHEBI:15378"/>
        <dbReference type="ChEBI" id="CHEBI:57540"/>
        <dbReference type="ChEBI" id="CHEBI:57945"/>
        <dbReference type="ChEBI" id="CHEBI:133367"/>
        <dbReference type="ChEBI" id="CHEBI:137497"/>
    </reaction>
    <physiologicalReaction direction="left-to-right" evidence="15">
        <dbReference type="Rhea" id="RHEA:53585"/>
    </physiologicalReaction>
</comment>
<dbReference type="Gene3D" id="3.40.50.720">
    <property type="entry name" value="NAD(P)-binding Rossmann-like Domain"/>
    <property type="match status" value="2"/>
</dbReference>
<evidence type="ECO:0000256" key="9">
    <source>
        <dbReference type="ARBA" id="ARBA00047325"/>
    </source>
</evidence>
<dbReference type="PANTHER" id="PTHR44229">
    <property type="entry name" value="15-HYDROXYPROSTAGLANDIN DEHYDROGENASE [NAD(+)]"/>
    <property type="match status" value="1"/>
</dbReference>
<dbReference type="InterPro" id="IPR002347">
    <property type="entry name" value="SDR_fam"/>
</dbReference>
<evidence type="ECO:0000256" key="22">
    <source>
        <dbReference type="RuleBase" id="RU000363"/>
    </source>
</evidence>
<evidence type="ECO:0000256" key="3">
    <source>
        <dbReference type="ARBA" id="ARBA00038968"/>
    </source>
</evidence>
<evidence type="ECO:0000256" key="19">
    <source>
        <dbReference type="ARBA" id="ARBA00048921"/>
    </source>
</evidence>
<protein>
    <recommendedName>
        <fullName evidence="5">15-hydroxyprostaglandin dehydrogenase [NAD(+)]</fullName>
        <ecNumber evidence="3">1.1.1.141</ecNumber>
        <ecNumber evidence="4">1.1.1.232</ecNumber>
    </recommendedName>
    <alternativeName>
        <fullName evidence="7">Eicosanoid/docosanoid dehydrogenase [NAD(+)]</fullName>
    </alternativeName>
    <alternativeName>
        <fullName evidence="6">Prostaglandin dehydrogenase 1</fullName>
    </alternativeName>
</protein>
<evidence type="ECO:0000256" key="2">
    <source>
        <dbReference type="ARBA" id="ARBA00023002"/>
    </source>
</evidence>
<evidence type="ECO:0000256" key="7">
    <source>
        <dbReference type="ARBA" id="ARBA00042026"/>
    </source>
</evidence>
<accession>A0AA88YGD2</accession>
<dbReference type="AlphaFoldDB" id="A0AA88YGD2"/>
<dbReference type="Proteomes" id="UP001186944">
    <property type="component" value="Unassembled WGS sequence"/>
</dbReference>
<comment type="catalytic activity">
    <reaction evidence="20">
        <text>(15S)-hydroxy-(5Z,8Z,11Z,13E)-eicosatetraenoate + NAD(+) = 15-oxo-(5Z,8Z,11Z,13E)-eicosatetraenoate + NADH + H(+)</text>
        <dbReference type="Rhea" id="RHEA:23260"/>
        <dbReference type="ChEBI" id="CHEBI:15378"/>
        <dbReference type="ChEBI" id="CHEBI:57409"/>
        <dbReference type="ChEBI" id="CHEBI:57410"/>
        <dbReference type="ChEBI" id="CHEBI:57540"/>
        <dbReference type="ChEBI" id="CHEBI:57945"/>
        <dbReference type="EC" id="1.1.1.232"/>
    </reaction>
    <physiologicalReaction direction="left-to-right" evidence="20">
        <dbReference type="Rhea" id="RHEA:23261"/>
    </physiologicalReaction>
</comment>
<dbReference type="EC" id="1.1.1.232" evidence="4"/>
<evidence type="ECO:0000256" key="16">
    <source>
        <dbReference type="ARBA" id="ARBA00048535"/>
    </source>
</evidence>
<keyword evidence="2" id="KW-0560">Oxidoreductase</keyword>
<dbReference type="PRINTS" id="PR00080">
    <property type="entry name" value="SDRFAMILY"/>
</dbReference>
<evidence type="ECO:0000256" key="18">
    <source>
        <dbReference type="ARBA" id="ARBA00048739"/>
    </source>
</evidence>
<proteinExistence type="inferred from homology"/>
<name>A0AA88YGD2_PINIB</name>
<evidence type="ECO:0000256" key="4">
    <source>
        <dbReference type="ARBA" id="ARBA00039060"/>
    </source>
</evidence>
<comment type="catalytic activity">
    <reaction evidence="18">
        <text>prostaglandin E2 + NAD(+) = 15-oxoprostaglandin E2 + NADH + H(+)</text>
        <dbReference type="Rhea" id="RHEA:11876"/>
        <dbReference type="ChEBI" id="CHEBI:15378"/>
        <dbReference type="ChEBI" id="CHEBI:57400"/>
        <dbReference type="ChEBI" id="CHEBI:57540"/>
        <dbReference type="ChEBI" id="CHEBI:57945"/>
        <dbReference type="ChEBI" id="CHEBI:606564"/>
        <dbReference type="EC" id="1.1.1.141"/>
    </reaction>
    <physiologicalReaction direction="left-to-right" evidence="18">
        <dbReference type="Rhea" id="RHEA:11877"/>
    </physiologicalReaction>
</comment>
<comment type="catalytic activity">
    <reaction evidence="13">
        <text>(11R)-hydroxy-(5Z,8Z,12E,14Z)-eicosatetraenoate + NAD(+) = 11-oxo-(5Z,8Z,12E,14Z)-eicosatetraenoate + NADH + H(+)</text>
        <dbReference type="Rhea" id="RHEA:48640"/>
        <dbReference type="ChEBI" id="CHEBI:15378"/>
        <dbReference type="ChEBI" id="CHEBI:57540"/>
        <dbReference type="ChEBI" id="CHEBI:57945"/>
        <dbReference type="ChEBI" id="CHEBI:78836"/>
        <dbReference type="ChEBI" id="CHEBI:90697"/>
    </reaction>
    <physiologicalReaction direction="left-to-right" evidence="13">
        <dbReference type="Rhea" id="RHEA:48641"/>
    </physiologicalReaction>
</comment>
<comment type="catalytic activity">
    <reaction evidence="10">
        <text>resolvin D1 + NAD(+) = 8-oxoresolvin D1 + NADH + H(+)</text>
        <dbReference type="Rhea" id="RHEA:50124"/>
        <dbReference type="ChEBI" id="CHEBI:15378"/>
        <dbReference type="ChEBI" id="CHEBI:57540"/>
        <dbReference type="ChEBI" id="CHEBI:57945"/>
        <dbReference type="ChEBI" id="CHEBI:132079"/>
        <dbReference type="ChEBI" id="CHEBI:132080"/>
    </reaction>
    <physiologicalReaction direction="left-to-right" evidence="10">
        <dbReference type="Rhea" id="RHEA:50125"/>
    </physiologicalReaction>
</comment>